<sequence length="1543" mass="167971">MQVAERVLGIAADRGVGHPDGRYGFGSGFLIAGRAVLTCAHVVADARTVLLNDAVGKEYTGRVVRLGDPRLPGTGTGPDLAVVEIDDPGLDASPFPVAEIDRTGMGSLESVRVVGWPRFMEAPGGAARSTYSAVGKIEDLTRRREALLRVDVSGSPPANVESGSPWQGFSGAPVFADGHLVGVVTTHGLPEGPSALTAIPLATELADDWWPSLGITRSFPLHIVRPGPAGPACVVHHQTVLRSLNGYRSSLLYDVMPYVEPRPEAAWHPRNLWQRLRADDGPNAVLVSGHGGIGKTRTLLEVAGLAVRDGWTVLHVRPGNAAGVVDHLAAVVRSSFAPVLLVVDYLNQSMAKDLDLPQLLALVQQSRRGSSPHLAVLASARTGWLLTPFHSRDVVALEKIRLEPEAEDLRAICAFMAQAVAPRAAEQLGLDTLLGYTDTTRPILTLLVARQIEDRVTRGLPALPRASMDAQDLRQWLEFRLDEDQLVPRLDSPESLWGPEVQVHIKAAAAVFLATPGDESALLDAASDMFGDRASAANLLRLIIEMGWLISSDGVLDSVHDVVTDFLVTGVVFWSTTRAPRPTVTAQLMNAVGGRLASLEHALVALGRLVDDIDESDRAADLVSQIDRWFGEHRDPVIRLLLQDPGDGARTAAVMVSSGMLTTTRQAYWDHAFSPLLTRLGGELEAFSLLLAAVRDLSSESQNVTAELADHAIAWLTGRPLAKVEQLLRLLLRRDDLPPDRARAAVGLAVGWLHLHSRDAWSDFLLSSTLMCDILDHEADPDLERLTGFALEWLAANGTQLGASYLLRAMSRIKHLPGGVVAPLVTRALSWLRAHGETIDASFVLPGFLSNAAVPQERVHDFVGAARAWLAQHSTRPEATYVLAHLLTRQDLDGEAVAETFDHTRRWIEQNSDDPTADYLIRRALTHPALPSEMATVVRAATSDWLSSYGTLETACYLLQVVIQADGLSDELRSTAYATAETWLQTHGRRLSANYLLQVTIQTAGLPDGLRGTAYTAAQAWLQAHSRHHSANYLLQVVIQADGLPEGLRTTAYAAAETWLQIHGQHLGANYLLQVVIQADGLPDGLRSTAFAAAETWLQTHGDHYSASHLLQSLVSAADLPEESRGVTFAVARAWLQTHGRHHSANYLLQVIIHTDGLPDELRTTAYAAAEAWLQTHGRHHSANYLLQVIIHTDGLPDGLRTTAYSASDTWLQVHSEHLTARHLLQALLEADVVPAETRALVVNTAASWLDLWWQEASSVGVLRALLRVVSPENTPGVPAGEPDTIARLTERALQWLSCFGSVKEARSVIGLLLRSQATDEQTRHRVLQAAVGWLNAQAASSRASDIIPEVLDSTDLPEEFLIEAFRAAQIWLCRPKLNTFRGRYVIAALFRRQSEYPDRVQAVAAQYLTVLERGIDAAQSRFALSAFLAEPGLDCEIRKTVLRLTRTWLTRFAEQPPAHVVLATMAAREDLTSDETEWFEQFVWVWLGRNEQAPTAGPLARALRETAVGFTPALHDELARIAQTGSDDTEDHPAGPVTRAAG</sequence>
<dbReference type="InterPro" id="IPR057574">
    <property type="entry name" value="nSTAND_NTPase5_dom"/>
</dbReference>
<organism evidence="3 4">
    <name type="scientific">Plantactinospora sonchi</name>
    <dbReference type="NCBI Taxonomy" id="1544735"/>
    <lineage>
        <taxon>Bacteria</taxon>
        <taxon>Bacillati</taxon>
        <taxon>Actinomycetota</taxon>
        <taxon>Actinomycetes</taxon>
        <taxon>Micromonosporales</taxon>
        <taxon>Micromonosporaceae</taxon>
        <taxon>Plantactinospora</taxon>
    </lineage>
</organism>
<evidence type="ECO:0000259" key="2">
    <source>
        <dbReference type="Pfam" id="PF25199"/>
    </source>
</evidence>
<keyword evidence="4" id="KW-1185">Reference proteome</keyword>
<reference evidence="3 4" key="1">
    <citation type="submission" date="2024-01" db="EMBL/GenBank/DDBJ databases">
        <title>Genome insights into Plantactinospora sonchi sp. nov.</title>
        <authorList>
            <person name="Wang L."/>
        </authorList>
    </citation>
    <scope>NUCLEOTIDE SEQUENCE [LARGE SCALE GENOMIC DNA]</scope>
    <source>
        <strain evidence="3 4">NEAU-QY2</strain>
    </source>
</reference>
<feature type="domain" description="Novel STAND NTPase 5" evidence="2">
    <location>
        <begin position="277"/>
        <end position="382"/>
    </location>
</feature>
<feature type="region of interest" description="Disordered" evidence="1">
    <location>
        <begin position="1524"/>
        <end position="1543"/>
    </location>
</feature>
<dbReference type="Pfam" id="PF13365">
    <property type="entry name" value="Trypsin_2"/>
    <property type="match status" value="1"/>
</dbReference>
<protein>
    <submittedName>
        <fullName evidence="3">Serine protease</fullName>
    </submittedName>
</protein>
<dbReference type="EMBL" id="JAZGQK010000031">
    <property type="protein sequence ID" value="MEE6262757.1"/>
    <property type="molecule type" value="Genomic_DNA"/>
</dbReference>
<dbReference type="RefSeq" id="WP_331217697.1">
    <property type="nucleotide sequence ID" value="NZ_JAZGQK010000031.1"/>
</dbReference>
<dbReference type="Gene3D" id="2.40.10.120">
    <property type="match status" value="1"/>
</dbReference>
<proteinExistence type="predicted"/>
<dbReference type="GO" id="GO:0008233">
    <property type="term" value="F:peptidase activity"/>
    <property type="evidence" value="ECO:0007669"/>
    <property type="project" value="UniProtKB-KW"/>
</dbReference>
<comment type="caution">
    <text evidence="3">The sequence shown here is derived from an EMBL/GenBank/DDBJ whole genome shotgun (WGS) entry which is preliminary data.</text>
</comment>
<dbReference type="Proteomes" id="UP001332243">
    <property type="component" value="Unassembled WGS sequence"/>
</dbReference>
<gene>
    <name evidence="3" type="ORF">V1633_30185</name>
</gene>
<name>A0ABU7S1X6_9ACTN</name>
<dbReference type="InterPro" id="IPR009003">
    <property type="entry name" value="Peptidase_S1_PA"/>
</dbReference>
<dbReference type="SUPFAM" id="SSF50494">
    <property type="entry name" value="Trypsin-like serine proteases"/>
    <property type="match status" value="1"/>
</dbReference>
<accession>A0ABU7S1X6</accession>
<keyword evidence="3" id="KW-0378">Hydrolase</keyword>
<evidence type="ECO:0000256" key="1">
    <source>
        <dbReference type="SAM" id="MobiDB-lite"/>
    </source>
</evidence>
<dbReference type="GO" id="GO:0006508">
    <property type="term" value="P:proteolysis"/>
    <property type="evidence" value="ECO:0007669"/>
    <property type="project" value="UniProtKB-KW"/>
</dbReference>
<evidence type="ECO:0000313" key="4">
    <source>
        <dbReference type="Proteomes" id="UP001332243"/>
    </source>
</evidence>
<evidence type="ECO:0000313" key="3">
    <source>
        <dbReference type="EMBL" id="MEE6262757.1"/>
    </source>
</evidence>
<keyword evidence="3" id="KW-0645">Protease</keyword>
<dbReference type="Pfam" id="PF25199">
    <property type="entry name" value="nSTAND_NTPase5"/>
    <property type="match status" value="1"/>
</dbReference>